<organism evidence="2 3">
    <name type="scientific">Halobacillus naozhouensis</name>
    <dbReference type="NCBI Taxonomy" id="554880"/>
    <lineage>
        <taxon>Bacteria</taxon>
        <taxon>Bacillati</taxon>
        <taxon>Bacillota</taxon>
        <taxon>Bacilli</taxon>
        <taxon>Bacillales</taxon>
        <taxon>Bacillaceae</taxon>
        <taxon>Halobacillus</taxon>
    </lineage>
</organism>
<keyword evidence="1" id="KW-0472">Membrane</keyword>
<protein>
    <submittedName>
        <fullName evidence="2">YuiB family protein</fullName>
    </submittedName>
</protein>
<keyword evidence="1" id="KW-0812">Transmembrane</keyword>
<keyword evidence="1" id="KW-1133">Transmembrane helix</keyword>
<gene>
    <name evidence="2" type="ORF">P9989_14510</name>
</gene>
<feature type="transmembrane region" description="Helical" evidence="1">
    <location>
        <begin position="6"/>
        <end position="28"/>
    </location>
</feature>
<sequence>MNIVQFVVSMLLFFVLFFGISFLINMILRSSWIMAIVYPAIVLLIVDNFEIGRYFTETSEAFGTVFDQIVKLQAVDITILLCGFAGTIGAGIVIKLLRKHGYQMF</sequence>
<name>A0ABY8IWK1_9BACI</name>
<dbReference type="EMBL" id="CP121671">
    <property type="protein sequence ID" value="WFT73584.1"/>
    <property type="molecule type" value="Genomic_DNA"/>
</dbReference>
<dbReference type="Proteomes" id="UP001221597">
    <property type="component" value="Chromosome"/>
</dbReference>
<proteinExistence type="predicted"/>
<accession>A0ABY8IWK1</accession>
<evidence type="ECO:0000313" key="3">
    <source>
        <dbReference type="Proteomes" id="UP001221597"/>
    </source>
</evidence>
<evidence type="ECO:0000256" key="1">
    <source>
        <dbReference type="SAM" id="Phobius"/>
    </source>
</evidence>
<keyword evidence="3" id="KW-1185">Reference proteome</keyword>
<feature type="transmembrane region" description="Helical" evidence="1">
    <location>
        <begin position="75"/>
        <end position="97"/>
    </location>
</feature>
<evidence type="ECO:0000313" key="2">
    <source>
        <dbReference type="EMBL" id="WFT73584.1"/>
    </source>
</evidence>
<dbReference type="RefSeq" id="WP_283075593.1">
    <property type="nucleotide sequence ID" value="NZ_CP121671.1"/>
</dbReference>
<feature type="transmembrane region" description="Helical" evidence="1">
    <location>
        <begin position="35"/>
        <end position="55"/>
    </location>
</feature>
<reference evidence="2 3" key="1">
    <citation type="submission" date="2023-04" db="EMBL/GenBank/DDBJ databases">
        <title>Genome sequence of Halobacillus naozhouensis KACC 21980.</title>
        <authorList>
            <person name="Kim S."/>
            <person name="Heo J."/>
            <person name="Kwon S.-W."/>
        </authorList>
    </citation>
    <scope>NUCLEOTIDE SEQUENCE [LARGE SCALE GENOMIC DNA]</scope>
    <source>
        <strain evidence="2 3">KCTC 13234</strain>
    </source>
</reference>
<dbReference type="InterPro" id="IPR025917">
    <property type="entry name" value="YuiB"/>
</dbReference>
<dbReference type="Pfam" id="PF14068">
    <property type="entry name" value="YuiB"/>
    <property type="match status" value="1"/>
</dbReference>